<reference evidence="3" key="1">
    <citation type="submission" date="2023-10" db="EMBL/GenBank/DDBJ databases">
        <authorList>
            <person name="Chen Y."/>
            <person name="Shah S."/>
            <person name="Dougan E. K."/>
            <person name="Thang M."/>
            <person name="Chan C."/>
        </authorList>
    </citation>
    <scope>NUCLEOTIDE SEQUENCE [LARGE SCALE GENOMIC DNA]</scope>
</reference>
<accession>A0ABN9TX33</accession>
<dbReference type="Proteomes" id="UP001189429">
    <property type="component" value="Unassembled WGS sequence"/>
</dbReference>
<protein>
    <submittedName>
        <fullName evidence="3">Uncharacterized protein</fullName>
    </submittedName>
</protein>
<feature type="region of interest" description="Disordered" evidence="2">
    <location>
        <begin position="441"/>
        <end position="488"/>
    </location>
</feature>
<evidence type="ECO:0000256" key="1">
    <source>
        <dbReference type="SAM" id="Coils"/>
    </source>
</evidence>
<feature type="region of interest" description="Disordered" evidence="2">
    <location>
        <begin position="194"/>
        <end position="213"/>
    </location>
</feature>
<dbReference type="EMBL" id="CAUYUJ010015180">
    <property type="protein sequence ID" value="CAK0850824.1"/>
    <property type="molecule type" value="Genomic_DNA"/>
</dbReference>
<evidence type="ECO:0000313" key="4">
    <source>
        <dbReference type="Proteomes" id="UP001189429"/>
    </source>
</evidence>
<proteinExistence type="predicted"/>
<feature type="compositionally biased region" description="Basic and acidic residues" evidence="2">
    <location>
        <begin position="478"/>
        <end position="488"/>
    </location>
</feature>
<sequence length="650" mass="70363">MHITDKSDNMYESEHYNVYCWPRVLPREEATSAPALKRLLEESRAGCWPRSEGAALATSQRVEKQKPARRSAKVLEAGSLDALRPRTVRAPAVRGRHQQLTDEFDELLAEQGLQLRPRFSARGSAALPLTECDAAALDLSLAEWMLGQCLEGVDHWRGVQMLAALRWGDPRLARDGSARLPAARQSLRGWKVLAPPQTRSPLPEELAGSSARGAGRLGKARKASLFTLTADDVALLFRGAARRLGLPGVMPHLPCHSGASGDFANQLRPLSEVMRRGRWKTDASVRHCEKGGRLAEQFSKLPPDLQGHALRPRGQASASRAGRVSGRVVLACIRSAARVRAGGGSQYGLGLGFRCLSVEYLALPATPQAAAIAFGRAVWFEDLAAGERAGKTIKNLGGVLGEWPVSSFSRVGWHEHRREHAPAPGGAAAPEKATVVEVVEGDEGPAVKVPSKKDVVIEGTDEDDEDDDEDSGDEKGEDGEAQHDKTIIVEHQAAPPEGGGGDAALRRMEERMRAALQALRERRADLEAVNAELAAEREKNEALAEQLQAERDTNALLDVRSAALQAQLNEAQAELERAQGNGSGAGAEQELALARQKNVELRMQISEEVGVARGERDKARKELAELKRLVLTDARDRQQASFRGTGVSTI</sequence>
<feature type="coiled-coil region" evidence="1">
    <location>
        <begin position="505"/>
        <end position="581"/>
    </location>
</feature>
<name>A0ABN9TX33_9DINO</name>
<organism evidence="3 4">
    <name type="scientific">Prorocentrum cordatum</name>
    <dbReference type="NCBI Taxonomy" id="2364126"/>
    <lineage>
        <taxon>Eukaryota</taxon>
        <taxon>Sar</taxon>
        <taxon>Alveolata</taxon>
        <taxon>Dinophyceae</taxon>
        <taxon>Prorocentrales</taxon>
        <taxon>Prorocentraceae</taxon>
        <taxon>Prorocentrum</taxon>
    </lineage>
</organism>
<keyword evidence="4" id="KW-1185">Reference proteome</keyword>
<feature type="compositionally biased region" description="Acidic residues" evidence="2">
    <location>
        <begin position="459"/>
        <end position="477"/>
    </location>
</feature>
<gene>
    <name evidence="3" type="ORF">PCOR1329_LOCUS43122</name>
</gene>
<comment type="caution">
    <text evidence="3">The sequence shown here is derived from an EMBL/GenBank/DDBJ whole genome shotgun (WGS) entry which is preliminary data.</text>
</comment>
<evidence type="ECO:0000256" key="2">
    <source>
        <dbReference type="SAM" id="MobiDB-lite"/>
    </source>
</evidence>
<keyword evidence="1" id="KW-0175">Coiled coil</keyword>
<evidence type="ECO:0000313" key="3">
    <source>
        <dbReference type="EMBL" id="CAK0850824.1"/>
    </source>
</evidence>